<sequence length="104" mass="11726">MKSSTSIIYCDSIYSYLLFLCQSWSPDDYRNVRFLDNPKQVNSRWSIDLIKAVPPVVVEGRTAVCEGGPSEALGHPKIYINLDQPGNHSCSYCGIRFVKKETAH</sequence>
<reference evidence="2" key="3">
    <citation type="submission" date="2019-06" db="EMBL/GenBank/DDBJ databases">
        <authorList>
            <person name="Poynton C."/>
            <person name="Hasenbein S."/>
            <person name="Benoit J.B."/>
            <person name="Sepulveda M.S."/>
            <person name="Poelchau M.F."/>
            <person name="Murali S.C."/>
            <person name="Chen S."/>
            <person name="Glastad K.M."/>
            <person name="Werren J.H."/>
            <person name="Vineis J.H."/>
            <person name="Bowen J.L."/>
            <person name="Friedrich M."/>
            <person name="Jones J."/>
            <person name="Robertson H.M."/>
            <person name="Feyereisen R."/>
            <person name="Mechler-Hickson A."/>
            <person name="Mathers N."/>
            <person name="Lee C.E."/>
            <person name="Colbourne J.K."/>
            <person name="Biales A."/>
            <person name="Johnston J.S."/>
            <person name="Wellborn G.A."/>
            <person name="Rosendale A.J."/>
            <person name="Cridge A.G."/>
            <person name="Munoz-Torres M.C."/>
            <person name="Bain P.A."/>
            <person name="Manny A.R."/>
            <person name="Major K.M."/>
            <person name="Lambert F.N."/>
            <person name="Vulpe C.D."/>
            <person name="Tuck P."/>
            <person name="Blalock B.J."/>
            <person name="Lin Y.-Y."/>
            <person name="Smith M.E."/>
            <person name="Ochoa-Acuna H."/>
            <person name="Chen M.-J.M."/>
            <person name="Childers C.P."/>
            <person name="Qu J."/>
            <person name="Dugan S."/>
            <person name="Lee S.L."/>
            <person name="Chao H."/>
            <person name="Dinh H."/>
            <person name="Han Y."/>
            <person name="Doddapaneni H."/>
            <person name="Worley K.C."/>
            <person name="Muzny D.M."/>
            <person name="Gibbs R.A."/>
            <person name="Richards S."/>
        </authorList>
    </citation>
    <scope>NUCLEOTIDE SEQUENCE</scope>
    <source>
        <strain evidence="2">HAZT.00-mixed</strain>
        <tissue evidence="2">Whole organism</tissue>
    </source>
</reference>
<gene>
    <name evidence="2" type="ORF">HAZT_HAZT004915</name>
</gene>
<dbReference type="InterPro" id="IPR019401">
    <property type="entry name" value="Znf_CHCC"/>
</dbReference>
<evidence type="ECO:0000259" key="1">
    <source>
        <dbReference type="Pfam" id="PF10276"/>
    </source>
</evidence>
<reference evidence="2" key="2">
    <citation type="journal article" date="2018" name="Environ. Sci. Technol.">
        <title>The Toxicogenome of Hyalella azteca: A Model for Sediment Ecotoxicology and Evolutionary Toxicology.</title>
        <authorList>
            <person name="Poynton H.C."/>
            <person name="Hasenbein S."/>
            <person name="Benoit J.B."/>
            <person name="Sepulveda M.S."/>
            <person name="Poelchau M.F."/>
            <person name="Hughes D.S.T."/>
            <person name="Murali S.C."/>
            <person name="Chen S."/>
            <person name="Glastad K.M."/>
            <person name="Goodisman M.A.D."/>
            <person name="Werren J.H."/>
            <person name="Vineis J.H."/>
            <person name="Bowen J.L."/>
            <person name="Friedrich M."/>
            <person name="Jones J."/>
            <person name="Robertson H.M."/>
            <person name="Feyereisen R."/>
            <person name="Mechler-Hickson A."/>
            <person name="Mathers N."/>
            <person name="Lee C.E."/>
            <person name="Colbourne J.K."/>
            <person name="Biales A."/>
            <person name="Johnston J.S."/>
            <person name="Wellborn G.A."/>
            <person name="Rosendale A.J."/>
            <person name="Cridge A.G."/>
            <person name="Munoz-Torres M.C."/>
            <person name="Bain P.A."/>
            <person name="Manny A.R."/>
            <person name="Major K.M."/>
            <person name="Lambert F.N."/>
            <person name="Vulpe C.D."/>
            <person name="Tuck P."/>
            <person name="Blalock B.J."/>
            <person name="Lin Y.Y."/>
            <person name="Smith M.E."/>
            <person name="Ochoa-Acuna H."/>
            <person name="Chen M.M."/>
            <person name="Childers C.P."/>
            <person name="Qu J."/>
            <person name="Dugan S."/>
            <person name="Lee S.L."/>
            <person name="Chao H."/>
            <person name="Dinh H."/>
            <person name="Han Y."/>
            <person name="Doddapaneni H."/>
            <person name="Worley K.C."/>
            <person name="Muzny D.M."/>
            <person name="Gibbs R.A."/>
            <person name="Richards S."/>
        </authorList>
    </citation>
    <scope>NUCLEOTIDE SEQUENCE</scope>
    <source>
        <strain evidence="2">HAZT.00-mixed</strain>
        <tissue evidence="2">Whole organism</tissue>
    </source>
</reference>
<dbReference type="Proteomes" id="UP000711488">
    <property type="component" value="Unassembled WGS sequence"/>
</dbReference>
<dbReference type="PANTHER" id="PTHR13156:SF0">
    <property type="entry name" value="NADH DEHYDROGENASE [UBIQUINONE] IRON-SULFUR PROTEIN 6, MITOCHONDRIAL"/>
    <property type="match status" value="1"/>
</dbReference>
<accession>A0A6A0GW48</accession>
<name>A0A6A0GW48_HYAAZ</name>
<dbReference type="AlphaFoldDB" id="A0A6A0GW48"/>
<organism evidence="2">
    <name type="scientific">Hyalella azteca</name>
    <name type="common">Amphipod</name>
    <dbReference type="NCBI Taxonomy" id="294128"/>
    <lineage>
        <taxon>Eukaryota</taxon>
        <taxon>Metazoa</taxon>
        <taxon>Ecdysozoa</taxon>
        <taxon>Arthropoda</taxon>
        <taxon>Crustacea</taxon>
        <taxon>Multicrustacea</taxon>
        <taxon>Malacostraca</taxon>
        <taxon>Eumalacostraca</taxon>
        <taxon>Peracarida</taxon>
        <taxon>Amphipoda</taxon>
        <taxon>Senticaudata</taxon>
        <taxon>Talitrida</taxon>
        <taxon>Talitroidea</taxon>
        <taxon>Hyalellidae</taxon>
        <taxon>Hyalella</taxon>
    </lineage>
</organism>
<dbReference type="EMBL" id="JQDR03012774">
    <property type="protein sequence ID" value="KAA0190757.1"/>
    <property type="molecule type" value="Genomic_DNA"/>
</dbReference>
<dbReference type="OrthoDB" id="307899at2759"/>
<dbReference type="Gene3D" id="2.60.260.40">
    <property type="entry name" value="q5lls5 like domains"/>
    <property type="match status" value="1"/>
</dbReference>
<dbReference type="GO" id="GO:0006120">
    <property type="term" value="P:mitochondrial electron transport, NADH to ubiquinone"/>
    <property type="evidence" value="ECO:0007669"/>
    <property type="project" value="TreeGrafter"/>
</dbReference>
<proteinExistence type="predicted"/>
<dbReference type="Pfam" id="PF10276">
    <property type="entry name" value="zf-CHCC"/>
    <property type="match status" value="1"/>
</dbReference>
<protein>
    <recommendedName>
        <fullName evidence="1">Zinc finger CHCC-type domain-containing protein</fullName>
    </recommendedName>
</protein>
<comment type="caution">
    <text evidence="2">The sequence shown here is derived from an EMBL/GenBank/DDBJ whole genome shotgun (WGS) entry which is preliminary data.</text>
</comment>
<dbReference type="PANTHER" id="PTHR13156">
    <property type="entry name" value="NADH-UBIQUINONE OXIDOREDUCTASE 13 KD-A SUBUNIT"/>
    <property type="match status" value="1"/>
</dbReference>
<evidence type="ECO:0000313" key="2">
    <source>
        <dbReference type="EMBL" id="KAA0190757.1"/>
    </source>
</evidence>
<reference evidence="2" key="1">
    <citation type="submission" date="2014-08" db="EMBL/GenBank/DDBJ databases">
        <authorList>
            <person name="Murali S."/>
            <person name="Richards S."/>
            <person name="Bandaranaike D."/>
            <person name="Bellair M."/>
            <person name="Blankenburg K."/>
            <person name="Chao H."/>
            <person name="Dinh H."/>
            <person name="Doddapaneni H."/>
            <person name="Dugan-Rocha S."/>
            <person name="Elkadiri S."/>
            <person name="Gnanaolivu R."/>
            <person name="Hughes D."/>
            <person name="Lee S."/>
            <person name="Li M."/>
            <person name="Ming W."/>
            <person name="Munidasa M."/>
            <person name="Muniz J."/>
            <person name="Nguyen L."/>
            <person name="Osuji N."/>
            <person name="Pu L.-L."/>
            <person name="Puazo M."/>
            <person name="Skinner E."/>
            <person name="Qu C."/>
            <person name="Quiroz J."/>
            <person name="Raj R."/>
            <person name="Weissenberger G."/>
            <person name="Xin Y."/>
            <person name="Zou X."/>
            <person name="Han Y."/>
            <person name="Worley K."/>
            <person name="Muzny D."/>
            <person name="Gibbs R."/>
        </authorList>
    </citation>
    <scope>NUCLEOTIDE SEQUENCE</scope>
    <source>
        <strain evidence="2">HAZT.00-mixed</strain>
        <tissue evidence="2">Whole organism</tissue>
    </source>
</reference>
<dbReference type="GO" id="GO:0005739">
    <property type="term" value="C:mitochondrion"/>
    <property type="evidence" value="ECO:0007669"/>
    <property type="project" value="GOC"/>
</dbReference>
<feature type="domain" description="Zinc finger CHCC-type" evidence="1">
    <location>
        <begin position="60"/>
        <end position="97"/>
    </location>
</feature>